<name>A0A0N7HX38_9BACT</name>
<dbReference type="SUPFAM" id="SSF47240">
    <property type="entry name" value="Ferritin-like"/>
    <property type="match status" value="1"/>
</dbReference>
<gene>
    <name evidence="1" type="ORF">DC20_20695</name>
</gene>
<reference evidence="1 2" key="1">
    <citation type="submission" date="2015-08" db="EMBL/GenBank/DDBJ databases">
        <title>Complete genome sequence of Rufibacter tibetensis strain 1351t, a radiation-resistant bacterium from tibet plateau.</title>
        <authorList>
            <person name="Dai J."/>
        </authorList>
    </citation>
    <scope>NUCLEOTIDE SEQUENCE [LARGE SCALE GENOMIC DNA]</scope>
    <source>
        <strain evidence="1 2">1351</strain>
    </source>
</reference>
<proteinExistence type="predicted"/>
<dbReference type="CDD" id="cd07909">
    <property type="entry name" value="YciF"/>
    <property type="match status" value="1"/>
</dbReference>
<dbReference type="KEGG" id="rti:DC20_20695"/>
<evidence type="ECO:0000313" key="1">
    <source>
        <dbReference type="EMBL" id="ALJ00969.1"/>
    </source>
</evidence>
<dbReference type="InterPro" id="IPR010287">
    <property type="entry name" value="DUF892_YciF-like"/>
</dbReference>
<dbReference type="Gene3D" id="1.20.1260.10">
    <property type="match status" value="1"/>
</dbReference>
<dbReference type="STRING" id="512763.DC20_20695"/>
<evidence type="ECO:0000313" key="2">
    <source>
        <dbReference type="Proteomes" id="UP000061382"/>
    </source>
</evidence>
<protein>
    <submittedName>
        <fullName evidence="1">Uncharacterized protein</fullName>
    </submittedName>
</protein>
<accession>A0A0N7HX38</accession>
<dbReference type="InterPro" id="IPR009078">
    <property type="entry name" value="Ferritin-like_SF"/>
</dbReference>
<dbReference type="Proteomes" id="UP000061382">
    <property type="component" value="Chromosome"/>
</dbReference>
<dbReference type="PANTHER" id="PTHR30565:SF9">
    <property type="entry name" value="PROTEIN YCIF"/>
    <property type="match status" value="1"/>
</dbReference>
<dbReference type="Pfam" id="PF05974">
    <property type="entry name" value="DUF892"/>
    <property type="match status" value="1"/>
</dbReference>
<dbReference type="EMBL" id="CP012643">
    <property type="protein sequence ID" value="ALJ00969.1"/>
    <property type="molecule type" value="Genomic_DNA"/>
</dbReference>
<dbReference type="OrthoDB" id="9795056at2"/>
<dbReference type="InterPro" id="IPR012347">
    <property type="entry name" value="Ferritin-like"/>
</dbReference>
<dbReference type="AlphaFoldDB" id="A0A0N7HX38"/>
<keyword evidence="2" id="KW-1185">Reference proteome</keyword>
<organism evidence="1 2">
    <name type="scientific">Rufibacter tibetensis</name>
    <dbReference type="NCBI Taxonomy" id="512763"/>
    <lineage>
        <taxon>Bacteria</taxon>
        <taxon>Pseudomonadati</taxon>
        <taxon>Bacteroidota</taxon>
        <taxon>Cytophagia</taxon>
        <taxon>Cytophagales</taxon>
        <taxon>Hymenobacteraceae</taxon>
        <taxon>Rufibacter</taxon>
    </lineage>
</organism>
<sequence length="169" mass="18493">MAELKTLHDLLSHEVQTLYSAERIILMGLPRMIEKAQSPQLKAAFTTHLDETTVQVERLEKIAAQLSISPEGDGNPSMKGLIAEGEKVMHKDATSEVMDASLICGAQKIEHYEISGYGTAAYLAEELGLTEVAQLLRMTLEEEQKTDTLLNNLAKSNINQKAMPGSGIL</sequence>
<dbReference type="PANTHER" id="PTHR30565">
    <property type="entry name" value="PROTEIN YCIF"/>
    <property type="match status" value="1"/>
</dbReference>
<dbReference type="InterPro" id="IPR047114">
    <property type="entry name" value="YciF"/>
</dbReference>
<dbReference type="PATRIC" id="fig|512763.3.peg.4542"/>
<dbReference type="RefSeq" id="WP_062545597.1">
    <property type="nucleotide sequence ID" value="NZ_CP012643.1"/>
</dbReference>